<organism evidence="1 2">
    <name type="scientific">Paramarasmius palmivorus</name>
    <dbReference type="NCBI Taxonomy" id="297713"/>
    <lineage>
        <taxon>Eukaryota</taxon>
        <taxon>Fungi</taxon>
        <taxon>Dikarya</taxon>
        <taxon>Basidiomycota</taxon>
        <taxon>Agaricomycotina</taxon>
        <taxon>Agaricomycetes</taxon>
        <taxon>Agaricomycetidae</taxon>
        <taxon>Agaricales</taxon>
        <taxon>Marasmiineae</taxon>
        <taxon>Marasmiaceae</taxon>
        <taxon>Paramarasmius</taxon>
    </lineage>
</organism>
<reference evidence="1 2" key="1">
    <citation type="submission" date="2024-01" db="EMBL/GenBank/DDBJ databases">
        <title>A draft genome for a cacao thread blight-causing isolate of Paramarasmius palmivorus.</title>
        <authorList>
            <person name="Baruah I.K."/>
            <person name="Bukari Y."/>
            <person name="Amoako-Attah I."/>
            <person name="Meinhardt L.W."/>
            <person name="Bailey B.A."/>
            <person name="Cohen S.P."/>
        </authorList>
    </citation>
    <scope>NUCLEOTIDE SEQUENCE [LARGE SCALE GENOMIC DNA]</scope>
    <source>
        <strain evidence="1 2">GH-12</strain>
    </source>
</reference>
<dbReference type="EMBL" id="JAYKXP010000074">
    <property type="protein sequence ID" value="KAK7030871.1"/>
    <property type="molecule type" value="Genomic_DNA"/>
</dbReference>
<proteinExistence type="predicted"/>
<comment type="caution">
    <text evidence="1">The sequence shown here is derived from an EMBL/GenBank/DDBJ whole genome shotgun (WGS) entry which is preliminary data.</text>
</comment>
<dbReference type="Proteomes" id="UP001383192">
    <property type="component" value="Unassembled WGS sequence"/>
</dbReference>
<protein>
    <submittedName>
        <fullName evidence="1">Uncharacterized protein</fullName>
    </submittedName>
</protein>
<evidence type="ECO:0000313" key="2">
    <source>
        <dbReference type="Proteomes" id="UP001383192"/>
    </source>
</evidence>
<sequence>MFALPTPNAFVVVQLDPEDSVAHLNNPALTEACRKLRCKKYLAHVGLRDGLFWPDVPYYSYEFYFVHQGLKYKDELGQEVDPGMCVPVLPNTSHPSGRPPLNPVQHLPWDDCYVSPFFAIHARSRNVILDEKPPMLLEVGIDDAVRLSGYVNKDRQDLAERLQQPEQQQEHFGPNHCCCSDHESDVGSPGGDEWNPTGEMKQLAELGELIDEFDEIDAEMMELAALTTSFDLNELDEVTDPAEFFEEMKAFEELKENLVASRKQREIEDARKIDEAYFSKLSQPADGPSAIPAQMTRLTPKDSNLTVGTGLVGKVTQTVRNFMKFFYS</sequence>
<accession>A0AAW0BVQ0</accession>
<dbReference type="AlphaFoldDB" id="A0AAW0BVQ0"/>
<evidence type="ECO:0000313" key="1">
    <source>
        <dbReference type="EMBL" id="KAK7030871.1"/>
    </source>
</evidence>
<name>A0AAW0BVQ0_9AGAR</name>
<keyword evidence="2" id="KW-1185">Reference proteome</keyword>
<gene>
    <name evidence="1" type="ORF">VNI00_013981</name>
</gene>